<dbReference type="Gene3D" id="1.25.40.20">
    <property type="entry name" value="Ankyrin repeat-containing domain"/>
    <property type="match status" value="1"/>
</dbReference>
<proteinExistence type="predicted"/>
<feature type="compositionally biased region" description="Basic and acidic residues" evidence="1">
    <location>
        <begin position="53"/>
        <end position="63"/>
    </location>
</feature>
<accession>A0A8K0EHL2</accession>
<dbReference type="AlphaFoldDB" id="A0A8K0EHL2"/>
<organism evidence="2 3">
    <name type="scientific">Branchiostoma lanceolatum</name>
    <name type="common">Common lancelet</name>
    <name type="synonym">Amphioxus lanceolatum</name>
    <dbReference type="NCBI Taxonomy" id="7740"/>
    <lineage>
        <taxon>Eukaryota</taxon>
        <taxon>Metazoa</taxon>
        <taxon>Chordata</taxon>
        <taxon>Cephalochordata</taxon>
        <taxon>Leptocardii</taxon>
        <taxon>Amphioxiformes</taxon>
        <taxon>Branchiostomatidae</taxon>
        <taxon>Branchiostoma</taxon>
    </lineage>
</organism>
<dbReference type="SUPFAM" id="SSF48403">
    <property type="entry name" value="Ankyrin repeat"/>
    <property type="match status" value="1"/>
</dbReference>
<feature type="compositionally biased region" description="Acidic residues" evidence="1">
    <location>
        <begin position="64"/>
        <end position="80"/>
    </location>
</feature>
<protein>
    <submittedName>
        <fullName evidence="2">Hypp8538 protein</fullName>
    </submittedName>
</protein>
<dbReference type="OrthoDB" id="194358at2759"/>
<dbReference type="EMBL" id="OV696702">
    <property type="protein sequence ID" value="CAH1249157.1"/>
    <property type="molecule type" value="Genomic_DNA"/>
</dbReference>
<evidence type="ECO:0000256" key="1">
    <source>
        <dbReference type="SAM" id="MobiDB-lite"/>
    </source>
</evidence>
<reference evidence="2" key="1">
    <citation type="submission" date="2022-01" db="EMBL/GenBank/DDBJ databases">
        <authorList>
            <person name="Braso-Vives M."/>
        </authorList>
    </citation>
    <scope>NUCLEOTIDE SEQUENCE</scope>
</reference>
<evidence type="ECO:0000313" key="3">
    <source>
        <dbReference type="Proteomes" id="UP000838412"/>
    </source>
</evidence>
<dbReference type="Proteomes" id="UP000838412">
    <property type="component" value="Chromosome 17"/>
</dbReference>
<feature type="region of interest" description="Disordered" evidence="1">
    <location>
        <begin position="50"/>
        <end position="80"/>
    </location>
</feature>
<name>A0A8K0EHL2_BRALA</name>
<evidence type="ECO:0000313" key="2">
    <source>
        <dbReference type="EMBL" id="CAH1249157.1"/>
    </source>
</evidence>
<sequence length="80" mass="9107">MRSDGGLFNIVKLLVEVGADIHAETPNTGLTPLDMAEHGKKQDIIDYLTARQESYREKNKREEPSEEQDEEDDDDDDESL</sequence>
<gene>
    <name evidence="2" type="primary">Hypp8538</name>
    <name evidence="2" type="ORF">BLAG_LOCUS10357</name>
</gene>
<keyword evidence="3" id="KW-1185">Reference proteome</keyword>
<dbReference type="InterPro" id="IPR036770">
    <property type="entry name" value="Ankyrin_rpt-contain_sf"/>
</dbReference>